<comment type="similarity">
    <text evidence="1">Belongs to the peptidase M24B family.</text>
</comment>
<dbReference type="STRING" id="684065.SAMN05421738_101206"/>
<dbReference type="InterPro" id="IPR000587">
    <property type="entry name" value="Creatinase_N"/>
</dbReference>
<dbReference type="Pfam" id="PF16189">
    <property type="entry name" value="Creatinase_N_2"/>
    <property type="match status" value="1"/>
</dbReference>
<dbReference type="InterPro" id="IPR033740">
    <property type="entry name" value="Pept_M24B"/>
</dbReference>
<dbReference type="FunFam" id="3.90.230.10:FF:000009">
    <property type="entry name" value="xaa-Pro aminopeptidase 2"/>
    <property type="match status" value="1"/>
</dbReference>
<dbReference type="EMBL" id="FOUZ01000001">
    <property type="protein sequence ID" value="SFM63747.1"/>
    <property type="molecule type" value="Genomic_DNA"/>
</dbReference>
<dbReference type="GO" id="GO:0005737">
    <property type="term" value="C:cytoplasm"/>
    <property type="evidence" value="ECO:0007669"/>
    <property type="project" value="UniProtKB-ARBA"/>
</dbReference>
<evidence type="ECO:0000313" key="8">
    <source>
        <dbReference type="Proteomes" id="UP000199149"/>
    </source>
</evidence>
<reference evidence="8" key="1">
    <citation type="submission" date="2016-10" db="EMBL/GenBank/DDBJ databases">
        <authorList>
            <person name="Varghese N."/>
            <person name="Submissions S."/>
        </authorList>
    </citation>
    <scope>NUCLEOTIDE SEQUENCE [LARGE SCALE GENOMIC DNA]</scope>
    <source>
        <strain evidence="8">XJ109</strain>
    </source>
</reference>
<dbReference type="GO" id="GO:0046872">
    <property type="term" value="F:metal ion binding"/>
    <property type="evidence" value="ECO:0007669"/>
    <property type="project" value="UniProtKB-KW"/>
</dbReference>
<dbReference type="InterPro" id="IPR029149">
    <property type="entry name" value="Creatin/AminoP/Spt16_N"/>
</dbReference>
<keyword evidence="3" id="KW-0378">Hydrolase</keyword>
<dbReference type="Pfam" id="PF16188">
    <property type="entry name" value="Peptidase_M24_C"/>
    <property type="match status" value="1"/>
</dbReference>
<dbReference type="InterPro" id="IPR032416">
    <property type="entry name" value="Peptidase_M24_C"/>
</dbReference>
<feature type="domain" description="Creatinase N-terminal" evidence="5">
    <location>
        <begin position="7"/>
        <end position="125"/>
    </location>
</feature>
<sequence>MEKITDRLSSLRDAMKKNGVSATIISGTDPHGSEYLPDHWKERLWISNFNGTAGTVVVTLEKAALWTDSRYFIQAEDQLEGTTFELMKMKMEGTPSVNEWLISELKEGEVVGLNPQMFSHFAHIQNYNELTFNKIGVKSVDLIEEAWQNRPTLPTNPFFLYETKFAGKSASEKLVEVRHEMKKNNTNVYILSALDEIAWLFNIRGNDVNYNPLTISYALVDAEKAILFIDETKVTDETKSALAQEGISIQSYLDIYTYLNNLTESDHVLFDGNKTNQALYEAISSTSTINLVASPVTGLKAIKNEIELDGFRKAMVKDGVALTKFFIWLEENINNNINEVTVDEKLKFFRAEQENFKGASFGTICGYADHGAMNHYSATPESAYTLGTDKMLLIDSGAQFLEGTTDITRTLILGTPTSQQKTDYTLVLKGMINLSEIIFPANTRGSQLDAFARKALWDNGFNYGHGTGHGVGHFLCVHEGPQSIRAEENLTTLKPGMVLSNEPGLYRDGEYGIRIENLIVVQPALSTQFGDFYKFETITISPIDKTLIDVTILTDEEITWLNNYHQFVFDQLNSFLNEKENLWLKEKCAPISK</sequence>
<dbReference type="GO" id="GO:0070006">
    <property type="term" value="F:metalloaminopeptidase activity"/>
    <property type="evidence" value="ECO:0007669"/>
    <property type="project" value="InterPro"/>
</dbReference>
<evidence type="ECO:0000259" key="4">
    <source>
        <dbReference type="Pfam" id="PF00557"/>
    </source>
</evidence>
<evidence type="ECO:0000256" key="2">
    <source>
        <dbReference type="ARBA" id="ARBA00022723"/>
    </source>
</evidence>
<gene>
    <name evidence="7" type="ORF">SAMN05421738_101206</name>
</gene>
<dbReference type="SUPFAM" id="SSF55920">
    <property type="entry name" value="Creatinase/aminopeptidase"/>
    <property type="match status" value="1"/>
</dbReference>
<evidence type="ECO:0000313" key="7">
    <source>
        <dbReference type="EMBL" id="SFM63747.1"/>
    </source>
</evidence>
<dbReference type="FunFam" id="3.40.350.10:FF:000003">
    <property type="entry name" value="Xaa-pro aminopeptidase P"/>
    <property type="match status" value="1"/>
</dbReference>
<accession>A0A1I4SH04</accession>
<evidence type="ECO:0000256" key="3">
    <source>
        <dbReference type="ARBA" id="ARBA00022801"/>
    </source>
</evidence>
<evidence type="ECO:0000259" key="5">
    <source>
        <dbReference type="Pfam" id="PF01321"/>
    </source>
</evidence>
<protein>
    <submittedName>
        <fullName evidence="7">Xaa-Pro aminopeptidase</fullName>
    </submittedName>
</protein>
<keyword evidence="2" id="KW-0479">Metal-binding</keyword>
<dbReference type="PANTHER" id="PTHR43763:SF6">
    <property type="entry name" value="XAA-PRO AMINOPEPTIDASE 1"/>
    <property type="match status" value="1"/>
</dbReference>
<evidence type="ECO:0000256" key="1">
    <source>
        <dbReference type="ARBA" id="ARBA00008766"/>
    </source>
</evidence>
<dbReference type="Pfam" id="PF00557">
    <property type="entry name" value="Peptidase_M24"/>
    <property type="match status" value="1"/>
</dbReference>
<dbReference type="CDD" id="cd01085">
    <property type="entry name" value="APP"/>
    <property type="match status" value="1"/>
</dbReference>
<dbReference type="Proteomes" id="UP000199149">
    <property type="component" value="Unassembled WGS sequence"/>
</dbReference>
<dbReference type="InterPro" id="IPR050422">
    <property type="entry name" value="X-Pro_aminopeptidase_P"/>
</dbReference>
<dbReference type="PANTHER" id="PTHR43763">
    <property type="entry name" value="XAA-PRO AMINOPEPTIDASE 1"/>
    <property type="match status" value="1"/>
</dbReference>
<proteinExistence type="inferred from homology"/>
<keyword evidence="7" id="KW-0645">Protease</keyword>
<dbReference type="InterPro" id="IPR000994">
    <property type="entry name" value="Pept_M24"/>
</dbReference>
<keyword evidence="8" id="KW-1185">Reference proteome</keyword>
<dbReference type="Gene3D" id="3.90.230.10">
    <property type="entry name" value="Creatinase/methionine aminopeptidase superfamily"/>
    <property type="match status" value="1"/>
</dbReference>
<dbReference type="AlphaFoldDB" id="A0A1I4SH04"/>
<name>A0A1I4SH04_9FLAO</name>
<keyword evidence="7" id="KW-0031">Aminopeptidase</keyword>
<dbReference type="OrthoDB" id="9806388at2"/>
<organism evidence="7 8">
    <name type="scientific">Algoriella xinjiangensis</name>
    <dbReference type="NCBI Taxonomy" id="684065"/>
    <lineage>
        <taxon>Bacteria</taxon>
        <taxon>Pseudomonadati</taxon>
        <taxon>Bacteroidota</taxon>
        <taxon>Flavobacteriia</taxon>
        <taxon>Flavobacteriales</taxon>
        <taxon>Weeksellaceae</taxon>
        <taxon>Algoriella</taxon>
    </lineage>
</organism>
<feature type="domain" description="Peptidase M24" evidence="4">
    <location>
        <begin position="310"/>
        <end position="522"/>
    </location>
</feature>
<dbReference type="Gene3D" id="3.40.350.10">
    <property type="entry name" value="Creatinase/prolidase N-terminal domain"/>
    <property type="match status" value="2"/>
</dbReference>
<dbReference type="InterPro" id="IPR036005">
    <property type="entry name" value="Creatinase/aminopeptidase-like"/>
</dbReference>
<dbReference type="SUPFAM" id="SSF53092">
    <property type="entry name" value="Creatinase/prolidase N-terminal domain"/>
    <property type="match status" value="1"/>
</dbReference>
<dbReference type="Pfam" id="PF01321">
    <property type="entry name" value="Creatinase_N"/>
    <property type="match status" value="1"/>
</dbReference>
<feature type="domain" description="Peptidase M24 C-terminal" evidence="6">
    <location>
        <begin position="532"/>
        <end position="591"/>
    </location>
</feature>
<dbReference type="RefSeq" id="WP_092905660.1">
    <property type="nucleotide sequence ID" value="NZ_FOUZ01000001.1"/>
</dbReference>
<evidence type="ECO:0000259" key="6">
    <source>
        <dbReference type="Pfam" id="PF16188"/>
    </source>
</evidence>